<keyword evidence="4" id="KW-0902">Two-component regulatory system</keyword>
<reference evidence="7 8" key="1">
    <citation type="submission" date="2020-05" db="EMBL/GenBank/DDBJ databases">
        <title>Ramlibacter rhizophilus sp. nov., isolated from rhizosphere soil of national flower Mugunghwa from South Korea.</title>
        <authorList>
            <person name="Zheng-Fei Y."/>
            <person name="Huan T."/>
        </authorList>
    </citation>
    <scope>NUCLEOTIDE SEQUENCE [LARGE SCALE GENOMIC DNA]</scope>
    <source>
        <strain evidence="7 8">H242</strain>
    </source>
</reference>
<evidence type="ECO:0000313" key="7">
    <source>
        <dbReference type="EMBL" id="QJW84160.1"/>
    </source>
</evidence>
<evidence type="ECO:0000256" key="4">
    <source>
        <dbReference type="ARBA" id="ARBA00023012"/>
    </source>
</evidence>
<feature type="region of interest" description="Disordered" evidence="5">
    <location>
        <begin position="35"/>
        <end position="71"/>
    </location>
</feature>
<dbReference type="Proteomes" id="UP000500826">
    <property type="component" value="Chromosome"/>
</dbReference>
<keyword evidence="3" id="KW-0597">Phosphoprotein</keyword>
<evidence type="ECO:0000256" key="1">
    <source>
        <dbReference type="ARBA" id="ARBA00000085"/>
    </source>
</evidence>
<evidence type="ECO:0000259" key="6">
    <source>
        <dbReference type="Pfam" id="PF00512"/>
    </source>
</evidence>
<sequence length="71" mass="8009">MSHEIRTPMTGVLGMADLLAVQDLTAEQRRYVDAMRASGRHRSTSSTTSSISRASRRASWRWRPSTSACRR</sequence>
<dbReference type="EC" id="2.7.13.3" evidence="2"/>
<accession>A0ABX6P272</accession>
<evidence type="ECO:0000256" key="2">
    <source>
        <dbReference type="ARBA" id="ARBA00012438"/>
    </source>
</evidence>
<organism evidence="7 8">
    <name type="scientific">Ramlibacter terrae</name>
    <dbReference type="NCBI Taxonomy" id="2732511"/>
    <lineage>
        <taxon>Bacteria</taxon>
        <taxon>Pseudomonadati</taxon>
        <taxon>Pseudomonadota</taxon>
        <taxon>Betaproteobacteria</taxon>
        <taxon>Burkholderiales</taxon>
        <taxon>Comamonadaceae</taxon>
        <taxon>Ramlibacter</taxon>
    </lineage>
</organism>
<gene>
    <name evidence="7" type="ORF">HK414_10515</name>
</gene>
<dbReference type="InterPro" id="IPR003661">
    <property type="entry name" value="HisK_dim/P_dom"/>
</dbReference>
<feature type="compositionally biased region" description="Low complexity" evidence="5">
    <location>
        <begin position="44"/>
        <end position="53"/>
    </location>
</feature>
<dbReference type="Gene3D" id="1.10.287.130">
    <property type="match status" value="1"/>
</dbReference>
<dbReference type="Pfam" id="PF00512">
    <property type="entry name" value="HisKA"/>
    <property type="match status" value="1"/>
</dbReference>
<dbReference type="EMBL" id="CP053418">
    <property type="protein sequence ID" value="QJW84160.1"/>
    <property type="molecule type" value="Genomic_DNA"/>
</dbReference>
<dbReference type="SUPFAM" id="SSF47384">
    <property type="entry name" value="Homodimeric domain of signal transducing histidine kinase"/>
    <property type="match status" value="1"/>
</dbReference>
<reference evidence="7 8" key="2">
    <citation type="submission" date="2020-05" db="EMBL/GenBank/DDBJ databases">
        <authorList>
            <person name="Khan S.A."/>
            <person name="Jeon C.O."/>
            <person name="Chun B.H."/>
        </authorList>
    </citation>
    <scope>NUCLEOTIDE SEQUENCE [LARGE SCALE GENOMIC DNA]</scope>
    <source>
        <strain evidence="7 8">H242</strain>
    </source>
</reference>
<dbReference type="PANTHER" id="PTHR45339">
    <property type="entry name" value="HYBRID SIGNAL TRANSDUCTION HISTIDINE KINASE J"/>
    <property type="match status" value="1"/>
</dbReference>
<proteinExistence type="predicted"/>
<feature type="compositionally biased region" description="Low complexity" evidence="5">
    <location>
        <begin position="61"/>
        <end position="71"/>
    </location>
</feature>
<comment type="catalytic activity">
    <reaction evidence="1">
        <text>ATP + protein L-histidine = ADP + protein N-phospho-L-histidine.</text>
        <dbReference type="EC" id="2.7.13.3"/>
    </reaction>
</comment>
<name>A0ABX6P272_9BURK</name>
<dbReference type="CDD" id="cd00082">
    <property type="entry name" value="HisKA"/>
    <property type="match status" value="1"/>
</dbReference>
<feature type="domain" description="Signal transduction histidine kinase dimerisation/phosphoacceptor" evidence="6">
    <location>
        <begin position="1"/>
        <end position="40"/>
    </location>
</feature>
<dbReference type="PANTHER" id="PTHR45339:SF1">
    <property type="entry name" value="HYBRID SIGNAL TRANSDUCTION HISTIDINE KINASE J"/>
    <property type="match status" value="1"/>
</dbReference>
<keyword evidence="8" id="KW-1185">Reference proteome</keyword>
<evidence type="ECO:0000256" key="3">
    <source>
        <dbReference type="ARBA" id="ARBA00022553"/>
    </source>
</evidence>
<dbReference type="InterPro" id="IPR036097">
    <property type="entry name" value="HisK_dim/P_sf"/>
</dbReference>
<evidence type="ECO:0000256" key="5">
    <source>
        <dbReference type="SAM" id="MobiDB-lite"/>
    </source>
</evidence>
<protein>
    <recommendedName>
        <fullName evidence="2">histidine kinase</fullName>
        <ecNumber evidence="2">2.7.13.3</ecNumber>
    </recommendedName>
</protein>
<evidence type="ECO:0000313" key="8">
    <source>
        <dbReference type="Proteomes" id="UP000500826"/>
    </source>
</evidence>